<feature type="chain" id="PRO_5047257042" evidence="1">
    <location>
        <begin position="21"/>
        <end position="114"/>
    </location>
</feature>
<gene>
    <name evidence="2" type="ORF">Q4Q40_14650</name>
</gene>
<feature type="signal peptide" evidence="1">
    <location>
        <begin position="1"/>
        <end position="20"/>
    </location>
</feature>
<sequence length="114" mass="12867">MKKIAIILFILTLSITSSYAQTIKDDLEKVLQHIDISNPSEIEIAIWIKTSTNNENKIMKTSEKYNKGDIKKIELLSNGLFITGDNSRYYIAYANIKTVGTYKSSGNISIFLVD</sequence>
<name>A0ABT8WQI3_9FLAO</name>
<dbReference type="EMBL" id="JAUOEL010000005">
    <property type="protein sequence ID" value="MDO5975433.1"/>
    <property type="molecule type" value="Genomic_DNA"/>
</dbReference>
<evidence type="ECO:0000313" key="3">
    <source>
        <dbReference type="Proteomes" id="UP001176806"/>
    </source>
</evidence>
<proteinExistence type="predicted"/>
<comment type="caution">
    <text evidence="2">The sequence shown here is derived from an EMBL/GenBank/DDBJ whole genome shotgun (WGS) entry which is preliminary data.</text>
</comment>
<keyword evidence="1" id="KW-0732">Signal</keyword>
<protein>
    <submittedName>
        <fullName evidence="2">Uncharacterized protein</fullName>
    </submittedName>
</protein>
<organism evidence="2 3">
    <name type="scientific">Flavivirga jejuensis</name>
    <dbReference type="NCBI Taxonomy" id="870487"/>
    <lineage>
        <taxon>Bacteria</taxon>
        <taxon>Pseudomonadati</taxon>
        <taxon>Bacteroidota</taxon>
        <taxon>Flavobacteriia</taxon>
        <taxon>Flavobacteriales</taxon>
        <taxon>Flavobacteriaceae</taxon>
        <taxon>Flavivirga</taxon>
    </lineage>
</organism>
<dbReference type="RefSeq" id="WP_303302633.1">
    <property type="nucleotide sequence ID" value="NZ_BAABDA010000050.1"/>
</dbReference>
<evidence type="ECO:0000313" key="2">
    <source>
        <dbReference type="EMBL" id="MDO5975433.1"/>
    </source>
</evidence>
<keyword evidence="3" id="KW-1185">Reference proteome</keyword>
<evidence type="ECO:0000256" key="1">
    <source>
        <dbReference type="SAM" id="SignalP"/>
    </source>
</evidence>
<reference evidence="2" key="1">
    <citation type="submission" date="2023-07" db="EMBL/GenBank/DDBJ databases">
        <title>Two novel species in the genus Flavivirga.</title>
        <authorList>
            <person name="Kwon K."/>
        </authorList>
    </citation>
    <scope>NUCLEOTIDE SEQUENCE</scope>
    <source>
        <strain evidence="2">KACC 14158</strain>
    </source>
</reference>
<accession>A0ABT8WQI3</accession>
<dbReference type="Proteomes" id="UP001176806">
    <property type="component" value="Unassembled WGS sequence"/>
</dbReference>